<feature type="chain" id="PRO_5046966988" evidence="1">
    <location>
        <begin position="20"/>
        <end position="119"/>
    </location>
</feature>
<proteinExistence type="predicted"/>
<dbReference type="Proteomes" id="UP001501353">
    <property type="component" value="Unassembled WGS sequence"/>
</dbReference>
<keyword evidence="3" id="KW-1185">Reference proteome</keyword>
<dbReference type="RefSeq" id="WP_344762512.1">
    <property type="nucleotide sequence ID" value="NZ_BAAAZE010000007.1"/>
</dbReference>
<evidence type="ECO:0000313" key="2">
    <source>
        <dbReference type="EMBL" id="GAA4018799.1"/>
    </source>
</evidence>
<feature type="signal peptide" evidence="1">
    <location>
        <begin position="1"/>
        <end position="19"/>
    </location>
</feature>
<protein>
    <submittedName>
        <fullName evidence="2">Uncharacterized protein</fullName>
    </submittedName>
</protein>
<reference evidence="3" key="1">
    <citation type="journal article" date="2019" name="Int. J. Syst. Evol. Microbiol.">
        <title>The Global Catalogue of Microorganisms (GCM) 10K type strain sequencing project: providing services to taxonomists for standard genome sequencing and annotation.</title>
        <authorList>
            <consortium name="The Broad Institute Genomics Platform"/>
            <consortium name="The Broad Institute Genome Sequencing Center for Infectious Disease"/>
            <person name="Wu L."/>
            <person name="Ma J."/>
        </authorList>
    </citation>
    <scope>NUCLEOTIDE SEQUENCE [LARGE SCALE GENOMIC DNA]</scope>
    <source>
        <strain evidence="3">JCM 16673</strain>
    </source>
</reference>
<organism evidence="2 3">
    <name type="scientific">Actimicrobium antarcticum</name>
    <dbReference type="NCBI Taxonomy" id="1051899"/>
    <lineage>
        <taxon>Bacteria</taxon>
        <taxon>Pseudomonadati</taxon>
        <taxon>Pseudomonadota</taxon>
        <taxon>Betaproteobacteria</taxon>
        <taxon>Burkholderiales</taxon>
        <taxon>Oxalobacteraceae</taxon>
        <taxon>Actimicrobium</taxon>
    </lineage>
</organism>
<sequence length="119" mass="11887">MKKLIALLFGLTLAGMASAKLPAPSDEAKAKTAETKAKAAWSDKVSAYKLCLVQDKTAAYYLKAKSPATKPMEGLPACADPGPYVAAPVAAVAVAPAAAPAVAAAVAPAAPAAKEPVKK</sequence>
<evidence type="ECO:0000313" key="3">
    <source>
        <dbReference type="Proteomes" id="UP001501353"/>
    </source>
</evidence>
<name>A0ABP7T1F9_9BURK</name>
<gene>
    <name evidence="2" type="ORF">GCM10022212_13500</name>
</gene>
<evidence type="ECO:0000256" key="1">
    <source>
        <dbReference type="SAM" id="SignalP"/>
    </source>
</evidence>
<dbReference type="EMBL" id="BAAAZE010000007">
    <property type="protein sequence ID" value="GAA4018799.1"/>
    <property type="molecule type" value="Genomic_DNA"/>
</dbReference>
<keyword evidence="1" id="KW-0732">Signal</keyword>
<comment type="caution">
    <text evidence="2">The sequence shown here is derived from an EMBL/GenBank/DDBJ whole genome shotgun (WGS) entry which is preliminary data.</text>
</comment>
<accession>A0ABP7T1F9</accession>